<dbReference type="CDD" id="cd17535">
    <property type="entry name" value="REC_NarL-like"/>
    <property type="match status" value="1"/>
</dbReference>
<keyword evidence="1 5" id="KW-0597">Phosphoprotein</keyword>
<feature type="modified residue" description="4-aspartylphosphate" evidence="5">
    <location>
        <position position="60"/>
    </location>
</feature>
<dbReference type="InterPro" id="IPR000792">
    <property type="entry name" value="Tscrpt_reg_LuxR_C"/>
</dbReference>
<evidence type="ECO:0000313" key="9">
    <source>
        <dbReference type="Proteomes" id="UP001596039"/>
    </source>
</evidence>
<protein>
    <submittedName>
        <fullName evidence="8">Response regulator</fullName>
    </submittedName>
</protein>
<keyword evidence="2" id="KW-0805">Transcription regulation</keyword>
<gene>
    <name evidence="8" type="ORF">ACFPJ4_06135</name>
</gene>
<dbReference type="InterPro" id="IPR039420">
    <property type="entry name" value="WalR-like"/>
</dbReference>
<dbReference type="EMBL" id="JBHSMG010000001">
    <property type="protein sequence ID" value="MFC5501817.1"/>
    <property type="molecule type" value="Genomic_DNA"/>
</dbReference>
<evidence type="ECO:0000256" key="4">
    <source>
        <dbReference type="ARBA" id="ARBA00023163"/>
    </source>
</evidence>
<dbReference type="Proteomes" id="UP001596039">
    <property type="component" value="Unassembled WGS sequence"/>
</dbReference>
<dbReference type="Pfam" id="PF00072">
    <property type="entry name" value="Response_reg"/>
    <property type="match status" value="1"/>
</dbReference>
<evidence type="ECO:0000256" key="3">
    <source>
        <dbReference type="ARBA" id="ARBA00023125"/>
    </source>
</evidence>
<dbReference type="Pfam" id="PF00196">
    <property type="entry name" value="GerE"/>
    <property type="match status" value="1"/>
</dbReference>
<dbReference type="PANTHER" id="PTHR43214">
    <property type="entry name" value="TWO-COMPONENT RESPONSE REGULATOR"/>
    <property type="match status" value="1"/>
</dbReference>
<dbReference type="SUPFAM" id="SSF46894">
    <property type="entry name" value="C-terminal effector domain of the bipartite response regulators"/>
    <property type="match status" value="1"/>
</dbReference>
<dbReference type="PANTHER" id="PTHR43214:SF24">
    <property type="entry name" value="TRANSCRIPTIONAL REGULATORY PROTEIN NARL-RELATED"/>
    <property type="match status" value="1"/>
</dbReference>
<evidence type="ECO:0000256" key="2">
    <source>
        <dbReference type="ARBA" id="ARBA00023015"/>
    </source>
</evidence>
<dbReference type="SMART" id="SM00421">
    <property type="entry name" value="HTH_LUXR"/>
    <property type="match status" value="1"/>
</dbReference>
<dbReference type="PROSITE" id="PS50043">
    <property type="entry name" value="HTH_LUXR_2"/>
    <property type="match status" value="1"/>
</dbReference>
<dbReference type="CDD" id="cd06170">
    <property type="entry name" value="LuxR_C_like"/>
    <property type="match status" value="1"/>
</dbReference>
<keyword evidence="4" id="KW-0804">Transcription</keyword>
<dbReference type="RefSeq" id="WP_386739449.1">
    <property type="nucleotide sequence ID" value="NZ_JBHSMG010000001.1"/>
</dbReference>
<dbReference type="InterPro" id="IPR001789">
    <property type="entry name" value="Sig_transdc_resp-reg_receiver"/>
</dbReference>
<dbReference type="PRINTS" id="PR00038">
    <property type="entry name" value="HTHLUXR"/>
</dbReference>
<keyword evidence="3" id="KW-0238">DNA-binding</keyword>
<dbReference type="InterPro" id="IPR058245">
    <property type="entry name" value="NreC/VraR/RcsB-like_REC"/>
</dbReference>
<proteinExistence type="predicted"/>
<evidence type="ECO:0000256" key="1">
    <source>
        <dbReference type="ARBA" id="ARBA00022553"/>
    </source>
</evidence>
<evidence type="ECO:0000256" key="5">
    <source>
        <dbReference type="PROSITE-ProRule" id="PRU00169"/>
    </source>
</evidence>
<dbReference type="PROSITE" id="PS50110">
    <property type="entry name" value="RESPONSE_REGULATORY"/>
    <property type="match status" value="1"/>
</dbReference>
<evidence type="ECO:0000259" key="7">
    <source>
        <dbReference type="PROSITE" id="PS50110"/>
    </source>
</evidence>
<comment type="caution">
    <text evidence="8">The sequence shown here is derived from an EMBL/GenBank/DDBJ whole genome shotgun (WGS) entry which is preliminary data.</text>
</comment>
<dbReference type="InterPro" id="IPR016032">
    <property type="entry name" value="Sig_transdc_resp-reg_C-effctor"/>
</dbReference>
<organism evidence="8 9">
    <name type="scientific">Lysinimonas soli</name>
    <dbReference type="NCBI Taxonomy" id="1074233"/>
    <lineage>
        <taxon>Bacteria</taxon>
        <taxon>Bacillati</taxon>
        <taxon>Actinomycetota</taxon>
        <taxon>Actinomycetes</taxon>
        <taxon>Micrococcales</taxon>
        <taxon>Microbacteriaceae</taxon>
        <taxon>Lysinimonas</taxon>
    </lineage>
</organism>
<evidence type="ECO:0000313" key="8">
    <source>
        <dbReference type="EMBL" id="MFC5501817.1"/>
    </source>
</evidence>
<name>A0ABW0NRI5_9MICO</name>
<dbReference type="InterPro" id="IPR011006">
    <property type="entry name" value="CheY-like_superfamily"/>
</dbReference>
<feature type="domain" description="HTH luxR-type" evidence="6">
    <location>
        <begin position="154"/>
        <end position="219"/>
    </location>
</feature>
<feature type="domain" description="Response regulatory" evidence="7">
    <location>
        <begin position="9"/>
        <end position="127"/>
    </location>
</feature>
<reference evidence="9" key="1">
    <citation type="journal article" date="2019" name="Int. J. Syst. Evol. Microbiol.">
        <title>The Global Catalogue of Microorganisms (GCM) 10K type strain sequencing project: providing services to taxonomists for standard genome sequencing and annotation.</title>
        <authorList>
            <consortium name="The Broad Institute Genomics Platform"/>
            <consortium name="The Broad Institute Genome Sequencing Center for Infectious Disease"/>
            <person name="Wu L."/>
            <person name="Ma J."/>
        </authorList>
    </citation>
    <scope>NUCLEOTIDE SEQUENCE [LARGE SCALE GENOMIC DNA]</scope>
    <source>
        <strain evidence="9">CGMCC 4.6997</strain>
    </source>
</reference>
<evidence type="ECO:0000259" key="6">
    <source>
        <dbReference type="PROSITE" id="PS50043"/>
    </source>
</evidence>
<dbReference type="SMART" id="SM00448">
    <property type="entry name" value="REC"/>
    <property type="match status" value="1"/>
</dbReference>
<dbReference type="SUPFAM" id="SSF52172">
    <property type="entry name" value="CheY-like"/>
    <property type="match status" value="1"/>
</dbReference>
<dbReference type="Gene3D" id="3.40.50.2300">
    <property type="match status" value="1"/>
</dbReference>
<keyword evidence="9" id="KW-1185">Reference proteome</keyword>
<sequence length="227" mass="24692">MTEPRSVIRVALADDQQLIRAGFRSLLEAEPDLEVVGEAATGREAVALVTRERPDVVLMDIRMPDGDGLWATEQIVANPELAGTRVVVVTTFELDEYVAQAIRAGASGFLVKDTEPVELIRAVHVVAGGEALLSPRVTKRLLERVAGTFHRPPDTARLAVLTEREREVLALVGQGLTNDEIGRELYLSPLTAKTHVSRIMSKLLARDRVQLVVIAYETGLVTPGASE</sequence>
<accession>A0ABW0NRI5</accession>